<feature type="domain" description="Isochorismatase-like" evidence="2">
    <location>
        <begin position="10"/>
        <end position="185"/>
    </location>
</feature>
<dbReference type="InterPro" id="IPR000868">
    <property type="entry name" value="Isochorismatase-like_dom"/>
</dbReference>
<reference evidence="3 4" key="1">
    <citation type="journal article" date="2015" name="Stand. Genomic Sci.">
        <title>Genomic Encyclopedia of Bacterial and Archaeal Type Strains, Phase III: the genomes of soil and plant-associated and newly described type strains.</title>
        <authorList>
            <person name="Whitman W.B."/>
            <person name="Woyke T."/>
            <person name="Klenk H.P."/>
            <person name="Zhou Y."/>
            <person name="Lilburn T.G."/>
            <person name="Beck B.J."/>
            <person name="De Vos P."/>
            <person name="Vandamme P."/>
            <person name="Eisen J.A."/>
            <person name="Garrity G."/>
            <person name="Hugenholtz P."/>
            <person name="Kyrpides N.C."/>
        </authorList>
    </citation>
    <scope>NUCLEOTIDE SEQUENCE [LARGE SCALE GENOMIC DNA]</scope>
    <source>
        <strain evidence="3 4">VKM Ac-2538</strain>
    </source>
</reference>
<sequence length="193" mass="20591">MTMPLDPTRTALLVMDFQTGIVRNLADPDELVRRTAQVLRRARSAGVRIAYVRVAFGAQDYDAVSPLNKSFAVLAGSGRLADGSAEAAIIAELAPEPGDIVVTKTRVGAFSTTNLAKLLNPRTTDNLILAGVSTSGVVLSTVRDAADRDYRLYVLADCCADPNAEVHRVLTEQVFPRQAEVITAATLPGLLGR</sequence>
<gene>
    <name evidence="3" type="ORF">EV644_103327</name>
</gene>
<dbReference type="SUPFAM" id="SSF52499">
    <property type="entry name" value="Isochorismatase-like hydrolases"/>
    <property type="match status" value="1"/>
</dbReference>
<dbReference type="PANTHER" id="PTHR43540">
    <property type="entry name" value="PEROXYUREIDOACRYLATE/UREIDOACRYLATE AMIDOHYDROLASE-RELATED"/>
    <property type="match status" value="1"/>
</dbReference>
<dbReference type="Proteomes" id="UP000295818">
    <property type="component" value="Unassembled WGS sequence"/>
</dbReference>
<dbReference type="InterPro" id="IPR036380">
    <property type="entry name" value="Isochorismatase-like_sf"/>
</dbReference>
<evidence type="ECO:0000313" key="3">
    <source>
        <dbReference type="EMBL" id="TCO27627.1"/>
    </source>
</evidence>
<accession>A0ABY2BSX4</accession>
<dbReference type="Pfam" id="PF00857">
    <property type="entry name" value="Isochorismatase"/>
    <property type="match status" value="1"/>
</dbReference>
<dbReference type="RefSeq" id="WP_132189959.1">
    <property type="nucleotide sequence ID" value="NZ_SLWM01000003.1"/>
</dbReference>
<protein>
    <submittedName>
        <fullName evidence="3">Nicotinamidase-related amidase</fullName>
    </submittedName>
</protein>
<dbReference type="CDD" id="cd00431">
    <property type="entry name" value="cysteine_hydrolases"/>
    <property type="match status" value="1"/>
</dbReference>
<dbReference type="InterPro" id="IPR050272">
    <property type="entry name" value="Isochorismatase-like_hydrls"/>
</dbReference>
<evidence type="ECO:0000256" key="1">
    <source>
        <dbReference type="ARBA" id="ARBA00022801"/>
    </source>
</evidence>
<organism evidence="3 4">
    <name type="scientific">Kribbella orskensis</name>
    <dbReference type="NCBI Taxonomy" id="2512216"/>
    <lineage>
        <taxon>Bacteria</taxon>
        <taxon>Bacillati</taxon>
        <taxon>Actinomycetota</taxon>
        <taxon>Actinomycetes</taxon>
        <taxon>Propionibacteriales</taxon>
        <taxon>Kribbellaceae</taxon>
        <taxon>Kribbella</taxon>
    </lineage>
</organism>
<evidence type="ECO:0000259" key="2">
    <source>
        <dbReference type="Pfam" id="PF00857"/>
    </source>
</evidence>
<keyword evidence="1" id="KW-0378">Hydrolase</keyword>
<comment type="caution">
    <text evidence="3">The sequence shown here is derived from an EMBL/GenBank/DDBJ whole genome shotgun (WGS) entry which is preliminary data.</text>
</comment>
<keyword evidence="4" id="KW-1185">Reference proteome</keyword>
<proteinExistence type="predicted"/>
<evidence type="ECO:0000313" key="4">
    <source>
        <dbReference type="Proteomes" id="UP000295818"/>
    </source>
</evidence>
<dbReference type="PANTHER" id="PTHR43540:SF1">
    <property type="entry name" value="ISOCHORISMATASE HYDROLASE"/>
    <property type="match status" value="1"/>
</dbReference>
<dbReference type="EMBL" id="SLWM01000003">
    <property type="protein sequence ID" value="TCO27627.1"/>
    <property type="molecule type" value="Genomic_DNA"/>
</dbReference>
<name>A0ABY2BSX4_9ACTN</name>
<dbReference type="Gene3D" id="3.40.50.850">
    <property type="entry name" value="Isochorismatase-like"/>
    <property type="match status" value="1"/>
</dbReference>